<comment type="similarity">
    <text evidence="2">Belongs to the IML1 family.</text>
</comment>
<dbReference type="InterPro" id="IPR036388">
    <property type="entry name" value="WH-like_DNA-bd_sf"/>
</dbReference>
<dbReference type="InterPro" id="IPR000591">
    <property type="entry name" value="DEP_dom"/>
</dbReference>
<dbReference type="InterPro" id="IPR036390">
    <property type="entry name" value="WH_DNA-bd_sf"/>
</dbReference>
<protein>
    <recommendedName>
        <fullName evidence="3">Vacuolar membrane-associated protein IML1</fullName>
    </recommendedName>
    <alternativeName>
        <fullName evidence="4">Vacuolar membrane-associated protein iml1</fullName>
    </alternativeName>
</protein>
<feature type="region of interest" description="Disordered" evidence="5">
    <location>
        <begin position="457"/>
        <end position="556"/>
    </location>
</feature>
<evidence type="ECO:0000256" key="4">
    <source>
        <dbReference type="ARBA" id="ARBA00021881"/>
    </source>
</evidence>
<dbReference type="InterPro" id="IPR027244">
    <property type="entry name" value="IML1"/>
</dbReference>
<dbReference type="GO" id="GO:1904262">
    <property type="term" value="P:negative regulation of TORC1 signaling"/>
    <property type="evidence" value="ECO:0007669"/>
    <property type="project" value="TreeGrafter"/>
</dbReference>
<dbReference type="OrthoDB" id="39497at2759"/>
<reference evidence="7" key="2">
    <citation type="submission" date="2021-10" db="EMBL/GenBank/DDBJ databases">
        <title>Phylogenomics reveals ancestral predisposition of the termite-cultivated fungus Termitomyces towards a domesticated lifestyle.</title>
        <authorList>
            <person name="Auxier B."/>
            <person name="Grum-Grzhimaylo A."/>
            <person name="Cardenas M.E."/>
            <person name="Lodge J.D."/>
            <person name="Laessoe T."/>
            <person name="Pedersen O."/>
            <person name="Smith M.E."/>
            <person name="Kuyper T.W."/>
            <person name="Franco-Molano E.A."/>
            <person name="Baroni T.J."/>
            <person name="Aanen D.K."/>
        </authorList>
    </citation>
    <scope>NUCLEOTIDE SEQUENCE</scope>
    <source>
        <strain evidence="7">D49</strain>
    </source>
</reference>
<dbReference type="GO" id="GO:0035556">
    <property type="term" value="P:intracellular signal transduction"/>
    <property type="evidence" value="ECO:0007669"/>
    <property type="project" value="InterPro"/>
</dbReference>
<dbReference type="SUPFAM" id="SSF46785">
    <property type="entry name" value="Winged helix' DNA-binding domain"/>
    <property type="match status" value="1"/>
</dbReference>
<dbReference type="GO" id="GO:0005096">
    <property type="term" value="F:GTPase activator activity"/>
    <property type="evidence" value="ECO:0007669"/>
    <property type="project" value="InterPro"/>
</dbReference>
<dbReference type="InterPro" id="IPR048255">
    <property type="entry name" value="IML1_N"/>
</dbReference>
<dbReference type="GO" id="GO:1990130">
    <property type="term" value="C:GATOR1 complex"/>
    <property type="evidence" value="ECO:0007669"/>
    <property type="project" value="TreeGrafter"/>
</dbReference>
<name>A0A9P7KMP0_9AGAR</name>
<dbReference type="PANTHER" id="PTHR13179:SF8">
    <property type="entry name" value="GATOR COMPLEX PROTEIN DEPDC5"/>
    <property type="match status" value="1"/>
</dbReference>
<gene>
    <name evidence="7" type="ORF">H0H81_003666</name>
</gene>
<evidence type="ECO:0000256" key="1">
    <source>
        <dbReference type="ARBA" id="ARBA00004148"/>
    </source>
</evidence>
<feature type="compositionally biased region" description="Low complexity" evidence="5">
    <location>
        <begin position="519"/>
        <end position="540"/>
    </location>
</feature>
<dbReference type="Gene3D" id="1.10.10.10">
    <property type="entry name" value="Winged helix-like DNA-binding domain superfamily/Winged helix DNA-binding domain"/>
    <property type="match status" value="1"/>
</dbReference>
<dbReference type="PROSITE" id="PS50186">
    <property type="entry name" value="DEP"/>
    <property type="match status" value="1"/>
</dbReference>
<feature type="region of interest" description="Disordered" evidence="5">
    <location>
        <begin position="570"/>
        <end position="611"/>
    </location>
</feature>
<feature type="domain" description="DEP" evidence="6">
    <location>
        <begin position="1059"/>
        <end position="1134"/>
    </location>
</feature>
<proteinExistence type="inferred from homology"/>
<evidence type="ECO:0000259" key="6">
    <source>
        <dbReference type="PROSITE" id="PS50186"/>
    </source>
</evidence>
<keyword evidence="8" id="KW-1185">Reference proteome</keyword>
<accession>A0A9P7KMP0</accession>
<organism evidence="7 8">
    <name type="scientific">Sphagnurus paluster</name>
    <dbReference type="NCBI Taxonomy" id="117069"/>
    <lineage>
        <taxon>Eukaryota</taxon>
        <taxon>Fungi</taxon>
        <taxon>Dikarya</taxon>
        <taxon>Basidiomycota</taxon>
        <taxon>Agaricomycotina</taxon>
        <taxon>Agaricomycetes</taxon>
        <taxon>Agaricomycetidae</taxon>
        <taxon>Agaricales</taxon>
        <taxon>Tricholomatineae</taxon>
        <taxon>Lyophyllaceae</taxon>
        <taxon>Sphagnurus</taxon>
    </lineage>
</organism>
<dbReference type="CDD" id="cd04449">
    <property type="entry name" value="DEP_DEPDC5-like"/>
    <property type="match status" value="1"/>
</dbReference>
<dbReference type="SMART" id="SM00049">
    <property type="entry name" value="DEP"/>
    <property type="match status" value="1"/>
</dbReference>
<sequence length="1416" mass="160075">MAARNHNFRNNSEVTLTKVDQISCCAEYVELVFQDQYLGRNDMWRLGKDLVGQCIYSDQQITFVGNIAAKIQNIYIDGKRVSSACVTPSTRAIYKSLSAKMTIFIQVCRELWEFAGDGERSYEKIVHSFLPALFTKWREAGTNHIVTIVLISRVFYEGSEVDYAAGPMRQDDYGKWYKDFFKVITDLEVLSDWKQTLVGLKDSFWDFQRDILLTHHYHQSTLDAATIGAPAQVRLVGRISFAHDGPILEAINLALNPTETHYIDRCLSLTGTAMILITPGTGYFRVSKDLLRLTTTRLLDQGFFIDLVSLAKPPLHSSPVFSFQGADPKQETEGKYGPQSMDPLWATNENNDPAERKTFWWEPFWVSVTFWDKQMDLPFRADRFISRAKMHQIQMLGLLELDVLSSIEVPFLPEPIETPLSSPDQAEDAPPSQLDADRFDIDVFALKPESKLSSIPRDSIASSITSGSGATHRSADKRNSHRNSVMLGRIDTIEESPKRVHLELPPEDSLSKNKGVNFSAVSKSPSQSSLLSLRSNLSASTPKHPLAVQPNTSRSSSLASKLAPSWLFNPFRSGPSEPQTSPISASAAPMSHTSVPPKEKATPTPTPHISSPIRMPATAKPVVAQVSHSPLPHSPLPMAIRNLPATTRTSTGRTFEDDNLMPHRTSYIRRSPIGTPPRDEATFGKRRSAASNHAPIFTSSSPGVVCNPSQPQSSVPHTQSSLARRWQHQFPEVQTKHEVKWKPMSIPVCLPLTVEHFPSTAELESLYDVFSYDFVVDPGEMRSFLVKPPVVKGNADTQRRSWALAVMRGMAAVRLAQGFQFVLRHPFKKGEIEEKMAIIRRGKSVLSEEEFMRKPVGASDVLHSPDEPVYLSMTNEIHRISYTGEAIQVRRYVRRMPPSKPFLYQCLMWPKLGGEYILRNGQSTPLDMLVAGYEHSFNESLRYWRTRFIIIPTAEAPAPVTGPNGERLSDEEIRILGIEKLAEQFTKLRWQPAEEKAAHPAPPVRLLPTTLGPALSVLDVALMDQLDQIHAAGPLRKKVKSERDIADMSLAAIAKAMRDEDGVPIKDYQWHFSQYGNSFIGYDLVSWLVREFRDISTRSQAAEWGVKLQEQGLFEHCRGYHSFLDGHYYYRLKGDYSISMTPKGWFRRNTDDPARGSYYPSSAVRPNSRKHKKRIILSQSMVIDIDPNKKSDQAESVILHHDIIHNPATVFHFELQWIGTTARCIEDLIRQWGRIVDRYGLKLVEAYVTQISDIRERNAFQSCFPMRLAVAPPIVEDIAKHVPDGTQTTHYFEYALLRKFGYILDVEAAALYPEQIDVVYSYRRSPYKYSQFVHRSGMGFVQVLGGVKGFLFLTNRLMSPGRMSKKDTSRVLIAEEIRLELHCFVSDKKALEEFYEEELVGLKQRQIPEEPPPLVI</sequence>
<evidence type="ECO:0000256" key="3">
    <source>
        <dbReference type="ARBA" id="ARBA00018529"/>
    </source>
</evidence>
<comment type="subcellular location">
    <subcellularLocation>
        <location evidence="1">Vacuole membrane</location>
        <topology evidence="1">Peripheral membrane protein</topology>
    </subcellularLocation>
</comment>
<dbReference type="Pfam" id="PF00610">
    <property type="entry name" value="DEP"/>
    <property type="match status" value="1"/>
</dbReference>
<dbReference type="Pfam" id="PF12257">
    <property type="entry name" value="IML1"/>
    <property type="match status" value="1"/>
</dbReference>
<dbReference type="PANTHER" id="PTHR13179">
    <property type="entry name" value="DEP DOMAIN CONTAINING PROTEIN 5"/>
    <property type="match status" value="1"/>
</dbReference>
<evidence type="ECO:0000313" key="8">
    <source>
        <dbReference type="Proteomes" id="UP000717328"/>
    </source>
</evidence>
<feature type="compositionally biased region" description="Polar residues" evidence="5">
    <location>
        <begin position="697"/>
        <end position="716"/>
    </location>
</feature>
<dbReference type="Proteomes" id="UP000717328">
    <property type="component" value="Unassembled WGS sequence"/>
</dbReference>
<evidence type="ECO:0000256" key="2">
    <source>
        <dbReference type="ARBA" id="ARBA00005643"/>
    </source>
</evidence>
<dbReference type="GO" id="GO:0010508">
    <property type="term" value="P:positive regulation of autophagy"/>
    <property type="evidence" value="ECO:0007669"/>
    <property type="project" value="TreeGrafter"/>
</dbReference>
<evidence type="ECO:0000313" key="7">
    <source>
        <dbReference type="EMBL" id="KAG5652786.1"/>
    </source>
</evidence>
<feature type="compositionally biased region" description="Basic and acidic residues" evidence="5">
    <location>
        <begin position="491"/>
        <end position="504"/>
    </location>
</feature>
<feature type="compositionally biased region" description="Low complexity" evidence="5">
    <location>
        <begin position="459"/>
        <end position="471"/>
    </location>
</feature>
<evidence type="ECO:0000256" key="5">
    <source>
        <dbReference type="SAM" id="MobiDB-lite"/>
    </source>
</evidence>
<reference evidence="7" key="1">
    <citation type="submission" date="2021-02" db="EMBL/GenBank/DDBJ databases">
        <authorList>
            <person name="Nieuwenhuis M."/>
            <person name="Van De Peppel L.J.J."/>
        </authorList>
    </citation>
    <scope>NUCLEOTIDE SEQUENCE</scope>
    <source>
        <strain evidence="7">D49</strain>
    </source>
</reference>
<feature type="region of interest" description="Disordered" evidence="5">
    <location>
        <begin position="693"/>
        <end position="716"/>
    </location>
</feature>
<comment type="caution">
    <text evidence="7">The sequence shown here is derived from an EMBL/GenBank/DDBJ whole genome shotgun (WGS) entry which is preliminary data.</text>
</comment>
<dbReference type="GO" id="GO:0005774">
    <property type="term" value="C:vacuolar membrane"/>
    <property type="evidence" value="ECO:0007669"/>
    <property type="project" value="UniProtKB-SubCell"/>
</dbReference>
<dbReference type="EMBL" id="JABCKI010000098">
    <property type="protein sequence ID" value="KAG5652786.1"/>
    <property type="molecule type" value="Genomic_DNA"/>
</dbReference>